<dbReference type="OrthoDB" id="4958800at2759"/>
<keyword evidence="3" id="KW-1185">Reference proteome</keyword>
<accession>A0A8K0J8L0</accession>
<dbReference type="Proteomes" id="UP000811619">
    <property type="component" value="Unassembled WGS sequence"/>
</dbReference>
<reference evidence="2" key="1">
    <citation type="journal article" date="2020" name="bioRxiv">
        <title>Whole genome comparisons of ergot fungi reveals the divergence and evolution of species within the genus Claviceps are the result of varying mechanisms driving genome evolution and host range expansion.</title>
        <authorList>
            <person name="Wyka S.A."/>
            <person name="Mondo S.J."/>
            <person name="Liu M."/>
            <person name="Dettman J."/>
            <person name="Nalam V."/>
            <person name="Broders K.D."/>
        </authorList>
    </citation>
    <scope>NUCLEOTIDE SEQUENCE</scope>
    <source>
        <strain evidence="2">CCC 489</strain>
    </source>
</reference>
<sequence>MDAQGPGMGSAAPTARSKKQLRHEKHKPRNGGGRGAAGRAAAGVPEADVSAFERVRRLKHFDRFRGDVEDRLTELIDVVLAGEAVEPRADRRDELARLMLWHAEFHALARGGADRNAESMGMRTLIAELRGCFDRVTDKELRDTERAPYDALIKAYSMKKKQKESRRRRSQGQEE</sequence>
<protein>
    <submittedName>
        <fullName evidence="2">Uncharacterized protein</fullName>
    </submittedName>
</protein>
<dbReference type="AlphaFoldDB" id="A0A8K0J8L0"/>
<proteinExistence type="predicted"/>
<name>A0A8K0J8L0_9HYPO</name>
<gene>
    <name evidence="2" type="ORF">E4U42_003811</name>
</gene>
<feature type="region of interest" description="Disordered" evidence="1">
    <location>
        <begin position="1"/>
        <end position="43"/>
    </location>
</feature>
<evidence type="ECO:0000256" key="1">
    <source>
        <dbReference type="SAM" id="MobiDB-lite"/>
    </source>
</evidence>
<evidence type="ECO:0000313" key="2">
    <source>
        <dbReference type="EMBL" id="KAG5925931.1"/>
    </source>
</evidence>
<feature type="compositionally biased region" description="Basic residues" evidence="1">
    <location>
        <begin position="16"/>
        <end position="29"/>
    </location>
</feature>
<dbReference type="EMBL" id="SRPY01000323">
    <property type="protein sequence ID" value="KAG5925931.1"/>
    <property type="molecule type" value="Genomic_DNA"/>
</dbReference>
<comment type="caution">
    <text evidence="2">The sequence shown here is derived from an EMBL/GenBank/DDBJ whole genome shotgun (WGS) entry which is preliminary data.</text>
</comment>
<organism evidence="2 3">
    <name type="scientific">Claviceps africana</name>
    <dbReference type="NCBI Taxonomy" id="83212"/>
    <lineage>
        <taxon>Eukaryota</taxon>
        <taxon>Fungi</taxon>
        <taxon>Dikarya</taxon>
        <taxon>Ascomycota</taxon>
        <taxon>Pezizomycotina</taxon>
        <taxon>Sordariomycetes</taxon>
        <taxon>Hypocreomycetidae</taxon>
        <taxon>Hypocreales</taxon>
        <taxon>Clavicipitaceae</taxon>
        <taxon>Claviceps</taxon>
    </lineage>
</organism>
<evidence type="ECO:0000313" key="3">
    <source>
        <dbReference type="Proteomes" id="UP000811619"/>
    </source>
</evidence>